<evidence type="ECO:0000256" key="1">
    <source>
        <dbReference type="SAM" id="MobiDB-lite"/>
    </source>
</evidence>
<dbReference type="Proteomes" id="UP001235133">
    <property type="component" value="Unassembled WGS sequence"/>
</dbReference>
<dbReference type="RefSeq" id="WP_308870019.1">
    <property type="nucleotide sequence ID" value="NZ_JAVFWO010000009.1"/>
</dbReference>
<comment type="caution">
    <text evidence="3">The sequence shown here is derived from an EMBL/GenBank/DDBJ whole genome shotgun (WGS) entry which is preliminary data.</text>
</comment>
<proteinExistence type="predicted"/>
<keyword evidence="4" id="KW-1185">Reference proteome</keyword>
<protein>
    <submittedName>
        <fullName evidence="3">FRG domain-containing protein</fullName>
    </submittedName>
</protein>
<evidence type="ECO:0000259" key="2">
    <source>
        <dbReference type="SMART" id="SM00901"/>
    </source>
</evidence>
<reference evidence="3 4" key="1">
    <citation type="submission" date="2023-08" db="EMBL/GenBank/DDBJ databases">
        <title>Microbacterium psychrotolerans sp. nov., a psychrotolerant bacterium isolated from soil in Heilongjiang Province, China.</title>
        <authorList>
            <person name="An P."/>
            <person name="Zhao D."/>
            <person name="Xiang H."/>
        </authorList>
    </citation>
    <scope>NUCLEOTIDE SEQUENCE [LARGE SCALE GENOMIC DNA]</scope>
    <source>
        <strain evidence="3 4">QXD-8</strain>
    </source>
</reference>
<dbReference type="SMART" id="SM00901">
    <property type="entry name" value="FRG"/>
    <property type="match status" value="1"/>
</dbReference>
<dbReference type="Pfam" id="PF08867">
    <property type="entry name" value="FRG"/>
    <property type="match status" value="1"/>
</dbReference>
<gene>
    <name evidence="3" type="ORF">Q9R08_20235</name>
</gene>
<sequence>MSGDRWRNTGWYLSPTTTGALLADIAGIGAYSEKANYAWRGMRSIDYDLVSSLQRTNIDATEAMLRERESAILDEARSWGLGYGVGGWSTDLQLLADLQHYGTSTRLIDVTSDPMTALWFACQDVGEPDLTNSGVLIAIDTAGWPRFGRSQPPGTWRSAGNPMGWELEAGLESGQPFVVHSLHPNDRLRAQNGYFVASRVPDRPNEGSPLAGLSLEFEVVPYKYPRHLLDDMLHNTHHVARRRIPFIAVRVRSELKPRLRRILENSYNRSSRVLFPDFAGFRDFSETATPRSSEEEIDSKRPRKGGSV</sequence>
<name>A0ABU0Z6V2_9MICO</name>
<dbReference type="InterPro" id="IPR014966">
    <property type="entry name" value="FRG-dom"/>
</dbReference>
<organism evidence="3 4">
    <name type="scientific">Microbacterium psychrotolerans</name>
    <dbReference type="NCBI Taxonomy" id="3068321"/>
    <lineage>
        <taxon>Bacteria</taxon>
        <taxon>Bacillati</taxon>
        <taxon>Actinomycetota</taxon>
        <taxon>Actinomycetes</taxon>
        <taxon>Micrococcales</taxon>
        <taxon>Microbacteriaceae</taxon>
        <taxon>Microbacterium</taxon>
    </lineage>
</organism>
<evidence type="ECO:0000313" key="3">
    <source>
        <dbReference type="EMBL" id="MDQ7880328.1"/>
    </source>
</evidence>
<dbReference type="EMBL" id="JAVFWO010000009">
    <property type="protein sequence ID" value="MDQ7880328.1"/>
    <property type="molecule type" value="Genomic_DNA"/>
</dbReference>
<evidence type="ECO:0000313" key="4">
    <source>
        <dbReference type="Proteomes" id="UP001235133"/>
    </source>
</evidence>
<feature type="region of interest" description="Disordered" evidence="1">
    <location>
        <begin position="284"/>
        <end position="308"/>
    </location>
</feature>
<accession>A0ABU0Z6V2</accession>
<feature type="domain" description="FRG" evidence="2">
    <location>
        <begin position="33"/>
        <end position="137"/>
    </location>
</feature>